<proteinExistence type="predicted"/>
<evidence type="ECO:0000313" key="2">
    <source>
        <dbReference type="Proteomes" id="UP001062846"/>
    </source>
</evidence>
<comment type="caution">
    <text evidence="1">The sequence shown here is derived from an EMBL/GenBank/DDBJ whole genome shotgun (WGS) entry which is preliminary data.</text>
</comment>
<reference evidence="1" key="1">
    <citation type="submission" date="2022-02" db="EMBL/GenBank/DDBJ databases">
        <title>Plant Genome Project.</title>
        <authorList>
            <person name="Zhang R.-G."/>
        </authorList>
    </citation>
    <scope>NUCLEOTIDE SEQUENCE</scope>
    <source>
        <strain evidence="1">AT1</strain>
    </source>
</reference>
<keyword evidence="2" id="KW-1185">Reference proteome</keyword>
<sequence>MTRGIRFLSRFSNDLILTVDEYDGLYFNILFQAAETYLSSVITPDTKRFRASKLERKKQIKVEILSLL</sequence>
<dbReference type="Proteomes" id="UP001062846">
    <property type="component" value="Chromosome 8"/>
</dbReference>
<accession>A0ACC0MWE0</accession>
<name>A0ACC0MWE0_RHOML</name>
<evidence type="ECO:0000313" key="1">
    <source>
        <dbReference type="EMBL" id="KAI8544797.1"/>
    </source>
</evidence>
<gene>
    <name evidence="1" type="ORF">RHMOL_Rhmol08G0322600</name>
</gene>
<organism evidence="1 2">
    <name type="scientific">Rhododendron molle</name>
    <name type="common">Chinese azalea</name>
    <name type="synonym">Azalea mollis</name>
    <dbReference type="NCBI Taxonomy" id="49168"/>
    <lineage>
        <taxon>Eukaryota</taxon>
        <taxon>Viridiplantae</taxon>
        <taxon>Streptophyta</taxon>
        <taxon>Embryophyta</taxon>
        <taxon>Tracheophyta</taxon>
        <taxon>Spermatophyta</taxon>
        <taxon>Magnoliopsida</taxon>
        <taxon>eudicotyledons</taxon>
        <taxon>Gunneridae</taxon>
        <taxon>Pentapetalae</taxon>
        <taxon>asterids</taxon>
        <taxon>Ericales</taxon>
        <taxon>Ericaceae</taxon>
        <taxon>Ericoideae</taxon>
        <taxon>Rhodoreae</taxon>
        <taxon>Rhododendron</taxon>
    </lineage>
</organism>
<protein>
    <submittedName>
        <fullName evidence="1">Uncharacterized protein</fullName>
    </submittedName>
</protein>
<dbReference type="EMBL" id="CM046395">
    <property type="protein sequence ID" value="KAI8544797.1"/>
    <property type="molecule type" value="Genomic_DNA"/>
</dbReference>